<evidence type="ECO:0000256" key="1">
    <source>
        <dbReference type="ARBA" id="ARBA00000085"/>
    </source>
</evidence>
<dbReference type="Pfam" id="PF02518">
    <property type="entry name" value="HATPase_c"/>
    <property type="match status" value="1"/>
</dbReference>
<dbReference type="SUPFAM" id="SSF47384">
    <property type="entry name" value="Homodimeric domain of signal transducing histidine kinase"/>
    <property type="match status" value="1"/>
</dbReference>
<evidence type="ECO:0000313" key="20">
    <source>
        <dbReference type="Proteomes" id="UP000503278"/>
    </source>
</evidence>
<evidence type="ECO:0000256" key="5">
    <source>
        <dbReference type="ARBA" id="ARBA00022475"/>
    </source>
</evidence>
<dbReference type="EMBL" id="CP051682">
    <property type="protein sequence ID" value="QJD98218.1"/>
    <property type="molecule type" value="Genomic_DNA"/>
</dbReference>
<dbReference type="InterPro" id="IPR035965">
    <property type="entry name" value="PAS-like_dom_sf"/>
</dbReference>
<evidence type="ECO:0000256" key="13">
    <source>
        <dbReference type="ARBA" id="ARBA00023012"/>
    </source>
</evidence>
<dbReference type="Proteomes" id="UP000503278">
    <property type="component" value="Chromosome"/>
</dbReference>
<dbReference type="CDD" id="cd00130">
    <property type="entry name" value="PAS"/>
    <property type="match status" value="1"/>
</dbReference>
<dbReference type="InterPro" id="IPR013655">
    <property type="entry name" value="PAS_fold_3"/>
</dbReference>
<dbReference type="SMART" id="SM00388">
    <property type="entry name" value="HisKA"/>
    <property type="match status" value="1"/>
</dbReference>
<evidence type="ECO:0000256" key="11">
    <source>
        <dbReference type="ARBA" id="ARBA00022840"/>
    </source>
</evidence>
<dbReference type="PROSITE" id="PS50109">
    <property type="entry name" value="HIS_KIN"/>
    <property type="match status" value="1"/>
</dbReference>
<dbReference type="SMART" id="SM00091">
    <property type="entry name" value="PAS"/>
    <property type="match status" value="4"/>
</dbReference>
<dbReference type="InterPro" id="IPR000700">
    <property type="entry name" value="PAS-assoc_C"/>
</dbReference>
<dbReference type="InterPro" id="IPR003661">
    <property type="entry name" value="HisK_dim/P_dom"/>
</dbReference>
<dbReference type="GO" id="GO:0000156">
    <property type="term" value="F:phosphorelay response regulator activity"/>
    <property type="evidence" value="ECO:0007669"/>
    <property type="project" value="TreeGrafter"/>
</dbReference>
<dbReference type="InterPro" id="IPR013656">
    <property type="entry name" value="PAS_4"/>
</dbReference>
<evidence type="ECO:0000256" key="8">
    <source>
        <dbReference type="ARBA" id="ARBA00022692"/>
    </source>
</evidence>
<keyword evidence="15" id="KW-0175">Coiled coil</keyword>
<keyword evidence="8" id="KW-0812">Transmembrane</keyword>
<evidence type="ECO:0000256" key="7">
    <source>
        <dbReference type="ARBA" id="ARBA00022679"/>
    </source>
</evidence>
<evidence type="ECO:0000256" key="6">
    <source>
        <dbReference type="ARBA" id="ARBA00022553"/>
    </source>
</evidence>
<dbReference type="KEGG" id="mrob:HH214_21225"/>
<dbReference type="InterPro" id="IPR050351">
    <property type="entry name" value="BphY/WalK/GraS-like"/>
</dbReference>
<dbReference type="SMART" id="SM00387">
    <property type="entry name" value="HATPase_c"/>
    <property type="match status" value="1"/>
</dbReference>
<keyword evidence="7" id="KW-0808">Transferase</keyword>
<feature type="domain" description="PAS" evidence="17">
    <location>
        <begin position="515"/>
        <end position="585"/>
    </location>
</feature>
<gene>
    <name evidence="19" type="ORF">HH214_21225</name>
</gene>
<dbReference type="PANTHER" id="PTHR42878:SF7">
    <property type="entry name" value="SENSOR HISTIDINE KINASE GLRK"/>
    <property type="match status" value="1"/>
</dbReference>
<evidence type="ECO:0000256" key="15">
    <source>
        <dbReference type="SAM" id="Coils"/>
    </source>
</evidence>
<feature type="coiled-coil region" evidence="15">
    <location>
        <begin position="449"/>
        <end position="490"/>
    </location>
</feature>
<dbReference type="Gene3D" id="3.30.450.20">
    <property type="entry name" value="PAS domain"/>
    <property type="match status" value="4"/>
</dbReference>
<dbReference type="PRINTS" id="PR00344">
    <property type="entry name" value="BCTRLSENSOR"/>
</dbReference>
<dbReference type="Pfam" id="PF08448">
    <property type="entry name" value="PAS_4"/>
    <property type="match status" value="1"/>
</dbReference>
<dbReference type="GO" id="GO:0005886">
    <property type="term" value="C:plasma membrane"/>
    <property type="evidence" value="ECO:0007669"/>
    <property type="project" value="UniProtKB-SubCell"/>
</dbReference>
<dbReference type="FunFam" id="1.10.287.130:FF:000001">
    <property type="entry name" value="Two-component sensor histidine kinase"/>
    <property type="match status" value="1"/>
</dbReference>
<evidence type="ECO:0000256" key="4">
    <source>
        <dbReference type="ARBA" id="ARBA00012438"/>
    </source>
</evidence>
<dbReference type="CDD" id="cd00082">
    <property type="entry name" value="HisKA"/>
    <property type="match status" value="1"/>
</dbReference>
<protein>
    <recommendedName>
        <fullName evidence="4">histidine kinase</fullName>
        <ecNumber evidence="4">2.7.13.3</ecNumber>
    </recommendedName>
</protein>
<keyword evidence="6" id="KW-0597">Phosphoprotein</keyword>
<evidence type="ECO:0000313" key="19">
    <source>
        <dbReference type="EMBL" id="QJD98218.1"/>
    </source>
</evidence>
<evidence type="ECO:0000259" key="16">
    <source>
        <dbReference type="PROSITE" id="PS50109"/>
    </source>
</evidence>
<dbReference type="InterPro" id="IPR004358">
    <property type="entry name" value="Sig_transdc_His_kin-like_C"/>
</dbReference>
<feature type="domain" description="PAC" evidence="18">
    <location>
        <begin position="404"/>
        <end position="458"/>
    </location>
</feature>
<dbReference type="FunFam" id="3.30.450.20:FF:000099">
    <property type="entry name" value="Sensory box sensor histidine kinase"/>
    <property type="match status" value="1"/>
</dbReference>
<feature type="domain" description="Histidine kinase" evidence="16">
    <location>
        <begin position="643"/>
        <end position="855"/>
    </location>
</feature>
<dbReference type="EC" id="2.7.13.3" evidence="4"/>
<keyword evidence="5" id="KW-1003">Cell membrane</keyword>
<name>A0A7L5E6F0_9SPHI</name>
<dbReference type="RefSeq" id="WP_169610960.1">
    <property type="nucleotide sequence ID" value="NZ_CP051682.1"/>
</dbReference>
<dbReference type="GO" id="GO:0045121">
    <property type="term" value="C:membrane raft"/>
    <property type="evidence" value="ECO:0007669"/>
    <property type="project" value="UniProtKB-SubCell"/>
</dbReference>
<proteinExistence type="predicted"/>
<evidence type="ECO:0000256" key="12">
    <source>
        <dbReference type="ARBA" id="ARBA00022989"/>
    </source>
</evidence>
<evidence type="ECO:0000256" key="14">
    <source>
        <dbReference type="ARBA" id="ARBA00023136"/>
    </source>
</evidence>
<reference evidence="19 20" key="1">
    <citation type="submission" date="2020-04" db="EMBL/GenBank/DDBJ databases">
        <title>Genome sequencing of novel species.</title>
        <authorList>
            <person name="Heo J."/>
            <person name="Kim S.-J."/>
            <person name="Kim J.-S."/>
            <person name="Hong S.-B."/>
            <person name="Kwon S.-W."/>
        </authorList>
    </citation>
    <scope>NUCLEOTIDE SEQUENCE [LARGE SCALE GENOMIC DNA]</scope>
    <source>
        <strain evidence="19 20">F39-2</strain>
    </source>
</reference>
<dbReference type="FunFam" id="3.30.565.10:FF:000023">
    <property type="entry name" value="PAS domain-containing sensor histidine kinase"/>
    <property type="match status" value="1"/>
</dbReference>
<comment type="catalytic activity">
    <reaction evidence="1">
        <text>ATP + protein L-histidine = ADP + protein N-phospho-L-histidine.</text>
        <dbReference type="EC" id="2.7.13.3"/>
    </reaction>
</comment>
<dbReference type="InterPro" id="IPR005467">
    <property type="entry name" value="His_kinase_dom"/>
</dbReference>
<keyword evidence="12" id="KW-1133">Transmembrane helix</keyword>
<keyword evidence="14" id="KW-0472">Membrane</keyword>
<dbReference type="GO" id="GO:0005524">
    <property type="term" value="F:ATP binding"/>
    <property type="evidence" value="ECO:0007669"/>
    <property type="project" value="UniProtKB-KW"/>
</dbReference>
<dbReference type="NCBIfam" id="TIGR00229">
    <property type="entry name" value="sensory_box"/>
    <property type="match status" value="1"/>
</dbReference>
<dbReference type="Gene3D" id="3.30.565.10">
    <property type="entry name" value="Histidine kinase-like ATPase, C-terminal domain"/>
    <property type="match status" value="1"/>
</dbReference>
<evidence type="ECO:0000256" key="10">
    <source>
        <dbReference type="ARBA" id="ARBA00022777"/>
    </source>
</evidence>
<evidence type="ECO:0000259" key="17">
    <source>
        <dbReference type="PROSITE" id="PS50112"/>
    </source>
</evidence>
<dbReference type="SUPFAM" id="SSF55874">
    <property type="entry name" value="ATPase domain of HSP90 chaperone/DNA topoisomerase II/histidine kinase"/>
    <property type="match status" value="1"/>
</dbReference>
<dbReference type="Pfam" id="PF13188">
    <property type="entry name" value="PAS_8"/>
    <property type="match status" value="1"/>
</dbReference>
<accession>A0A7L5E6F0</accession>
<feature type="coiled-coil region" evidence="15">
    <location>
        <begin position="155"/>
        <end position="200"/>
    </location>
</feature>
<dbReference type="PROSITE" id="PS50113">
    <property type="entry name" value="PAC"/>
    <property type="match status" value="1"/>
</dbReference>
<sequence length="880" mass="99911">MNNTTLLTCNQLLNIFSSSHIATAIYTTDDLIVEAVTDAMLAFWGKDRSIVGLPLAIAVPELQGQVFIAQLQSVLRTGNTFNGTNVPAELYVDDRLQVKYYDYEYRALQNSEGEIYCLLHTATDVTERVLGSEAVEKEHRQSLMLEREQVLNGELSAANEELFSINEELRQTQDSLHELNMELESRVAKRTSELAESESNLRYMIDDAPVAIAVFKGPDFIVEQANQYVLKIWGKSDAVIGKTIYQALPEIEGQSFFPVLKQVFESGEAFLGNEAPGIMEYNGVLKQIYTNFVFKPLKNENGVTHSIMIVATEVTEQVHNRLAIEAAKYRFQVMVSNTPVAMAILRGRELVIEQANQPMLNIWRRNSEQVIGFTLTDVFPELVDQPNPARMRNVFETKERIALPETPVTLAAVDGSLHTHYAKFSYDPILDQNGNVESLLVTVIDITELVESRNDLEFSKAELQETTEELAATNEELTVINEEMMASNEELVSTNEELIAIQDQLQLTVHELKDSEERFRFLLNAMPQQVWTATPDGTINYVNQLASQQLGYDSEVAVSYGWQKFIHPEDFNRAAELWMKSLKTGKDYTVEFRIRFADGSYYWHLGKAVPLIENGQIKLWIGTNTNIDLQKANEQKKDEFLSIASHELKTPLTSIKAFNQIMQRTRDTEKLSNFMSKSSEHILRLEKLISDLLDVTKLNAGKLEYHMQPFSFKQLLKDSIESVQHISPSHQIMLESAVEITFTGDQFRLEQVINNFLSNAVKYSPKGEKVVVKSWLDNDHVTVSVQDFGIGIDQAHIDKLFDRYYRVDNTAMRFEGLGLGLFISSEVLKRHQGRFWIESEPGKGSTFYFSIPVLTPKNTVSNSILIDLNQDLSSENIRLN</sequence>
<dbReference type="GO" id="GO:0007234">
    <property type="term" value="P:osmosensory signaling via phosphorelay pathway"/>
    <property type="evidence" value="ECO:0007669"/>
    <property type="project" value="TreeGrafter"/>
</dbReference>
<evidence type="ECO:0000256" key="2">
    <source>
        <dbReference type="ARBA" id="ARBA00004236"/>
    </source>
</evidence>
<dbReference type="GO" id="GO:0030295">
    <property type="term" value="F:protein kinase activator activity"/>
    <property type="evidence" value="ECO:0007669"/>
    <property type="project" value="TreeGrafter"/>
</dbReference>
<keyword evidence="9" id="KW-0547">Nucleotide-binding</keyword>
<keyword evidence="20" id="KW-1185">Reference proteome</keyword>
<evidence type="ECO:0000256" key="3">
    <source>
        <dbReference type="ARBA" id="ARBA00004314"/>
    </source>
</evidence>
<dbReference type="Gene3D" id="1.10.287.130">
    <property type="match status" value="1"/>
</dbReference>
<dbReference type="AlphaFoldDB" id="A0A7L5E6F0"/>
<dbReference type="SUPFAM" id="SSF55785">
    <property type="entry name" value="PYP-like sensor domain (PAS domain)"/>
    <property type="match status" value="3"/>
</dbReference>
<evidence type="ECO:0000256" key="9">
    <source>
        <dbReference type="ARBA" id="ARBA00022741"/>
    </source>
</evidence>
<dbReference type="SMART" id="SM00086">
    <property type="entry name" value="PAC"/>
    <property type="match status" value="3"/>
</dbReference>
<dbReference type="InterPro" id="IPR003594">
    <property type="entry name" value="HATPase_dom"/>
</dbReference>
<keyword evidence="13" id="KW-0902">Two-component regulatory system</keyword>
<dbReference type="Pfam" id="PF08447">
    <property type="entry name" value="PAS_3"/>
    <property type="match status" value="1"/>
</dbReference>
<comment type="subcellular location">
    <subcellularLocation>
        <location evidence="2">Cell membrane</location>
    </subcellularLocation>
    <subcellularLocation>
        <location evidence="3">Membrane raft</location>
        <topology evidence="3">Multi-pass membrane protein</topology>
    </subcellularLocation>
</comment>
<evidence type="ECO:0000259" key="18">
    <source>
        <dbReference type="PROSITE" id="PS50113"/>
    </source>
</evidence>
<dbReference type="InterPro" id="IPR036890">
    <property type="entry name" value="HATPase_C_sf"/>
</dbReference>
<dbReference type="InterPro" id="IPR036097">
    <property type="entry name" value="HisK_dim/P_sf"/>
</dbReference>
<organism evidence="19 20">
    <name type="scientific">Mucilaginibacter robiniae</name>
    <dbReference type="NCBI Taxonomy" id="2728022"/>
    <lineage>
        <taxon>Bacteria</taxon>
        <taxon>Pseudomonadati</taxon>
        <taxon>Bacteroidota</taxon>
        <taxon>Sphingobacteriia</taxon>
        <taxon>Sphingobacteriales</taxon>
        <taxon>Sphingobacteriaceae</taxon>
        <taxon>Mucilaginibacter</taxon>
    </lineage>
</organism>
<dbReference type="PANTHER" id="PTHR42878">
    <property type="entry name" value="TWO-COMPONENT HISTIDINE KINASE"/>
    <property type="match status" value="1"/>
</dbReference>
<dbReference type="PROSITE" id="PS50112">
    <property type="entry name" value="PAS"/>
    <property type="match status" value="1"/>
</dbReference>
<dbReference type="GO" id="GO:0000155">
    <property type="term" value="F:phosphorelay sensor kinase activity"/>
    <property type="evidence" value="ECO:0007669"/>
    <property type="project" value="InterPro"/>
</dbReference>
<keyword evidence="11" id="KW-0067">ATP-binding</keyword>
<dbReference type="InterPro" id="IPR001610">
    <property type="entry name" value="PAC"/>
</dbReference>
<keyword evidence="10" id="KW-0418">Kinase</keyword>
<dbReference type="InterPro" id="IPR000014">
    <property type="entry name" value="PAS"/>
</dbReference>
<dbReference type="Pfam" id="PF00512">
    <property type="entry name" value="HisKA"/>
    <property type="match status" value="1"/>
</dbReference>